<dbReference type="PROSITE" id="PS51186">
    <property type="entry name" value="GNAT"/>
    <property type="match status" value="1"/>
</dbReference>
<protein>
    <submittedName>
        <fullName evidence="2">GNAT family N-acetyltransferase</fullName>
    </submittedName>
</protein>
<evidence type="ECO:0000313" key="3">
    <source>
        <dbReference type="Proteomes" id="UP000740557"/>
    </source>
</evidence>
<reference evidence="2" key="1">
    <citation type="submission" date="2020-04" db="EMBL/GenBank/DDBJ databases">
        <authorList>
            <person name="Zhang T."/>
        </authorList>
    </citation>
    <scope>NUCLEOTIDE SEQUENCE</scope>
    <source>
        <strain evidence="2">HKST-UBA79</strain>
    </source>
</reference>
<dbReference type="EMBL" id="JAGQNX010000036">
    <property type="protein sequence ID" value="MCA9308109.1"/>
    <property type="molecule type" value="Genomic_DNA"/>
</dbReference>
<dbReference type="Gene3D" id="3.40.630.30">
    <property type="match status" value="1"/>
</dbReference>
<dbReference type="Pfam" id="PF13302">
    <property type="entry name" value="Acetyltransf_3"/>
    <property type="match status" value="1"/>
</dbReference>
<feature type="domain" description="N-acetyltransferase" evidence="1">
    <location>
        <begin position="1"/>
        <end position="159"/>
    </location>
</feature>
<evidence type="ECO:0000313" key="2">
    <source>
        <dbReference type="EMBL" id="MCA9308109.1"/>
    </source>
</evidence>
<gene>
    <name evidence="2" type="ORF">KC980_01220</name>
</gene>
<dbReference type="InterPro" id="IPR016181">
    <property type="entry name" value="Acyl_CoA_acyltransferase"/>
</dbReference>
<proteinExistence type="predicted"/>
<dbReference type="SUPFAM" id="SSF55729">
    <property type="entry name" value="Acyl-CoA N-acyltransferases (Nat)"/>
    <property type="match status" value="1"/>
</dbReference>
<dbReference type="InterPro" id="IPR000182">
    <property type="entry name" value="GNAT_dom"/>
</dbReference>
<dbReference type="Proteomes" id="UP000740557">
    <property type="component" value="Unassembled WGS sequence"/>
</dbReference>
<dbReference type="GO" id="GO:0016747">
    <property type="term" value="F:acyltransferase activity, transferring groups other than amino-acyl groups"/>
    <property type="evidence" value="ECO:0007669"/>
    <property type="project" value="InterPro"/>
</dbReference>
<dbReference type="AlphaFoldDB" id="A0A955EDF6"/>
<name>A0A955EDF6_UNCKA</name>
<evidence type="ECO:0000259" key="1">
    <source>
        <dbReference type="PROSITE" id="PS51186"/>
    </source>
</evidence>
<sequence>MHIKIAETSDINRLKLVIKSMLQIPLGISLFNQRYGGDFTYEKLSKIIDSRQQVWIMESDESKLIGFSELWLKDDGYFELGYTIFPDYQKLGYGYSMVKTVFVECKDNLKIKFLKIEAETSNVGSIKIMEKLKTDFPISEKYINESYEPPTLIYTWKFWSFLWSG</sequence>
<reference evidence="2" key="2">
    <citation type="journal article" date="2021" name="Microbiome">
        <title>Successional dynamics and alternative stable states in a saline activated sludge microbial community over 9 years.</title>
        <authorList>
            <person name="Wang Y."/>
            <person name="Ye J."/>
            <person name="Ju F."/>
            <person name="Liu L."/>
            <person name="Boyd J.A."/>
            <person name="Deng Y."/>
            <person name="Parks D.H."/>
            <person name="Jiang X."/>
            <person name="Yin X."/>
            <person name="Woodcroft B.J."/>
            <person name="Tyson G.W."/>
            <person name="Hugenholtz P."/>
            <person name="Polz M.F."/>
            <person name="Zhang T."/>
        </authorList>
    </citation>
    <scope>NUCLEOTIDE SEQUENCE</scope>
    <source>
        <strain evidence="2">HKST-UBA79</strain>
    </source>
</reference>
<comment type="caution">
    <text evidence="2">The sequence shown here is derived from an EMBL/GenBank/DDBJ whole genome shotgun (WGS) entry which is preliminary data.</text>
</comment>
<organism evidence="2 3">
    <name type="scientific">candidate division WWE3 bacterium</name>
    <dbReference type="NCBI Taxonomy" id="2053526"/>
    <lineage>
        <taxon>Bacteria</taxon>
        <taxon>Katanobacteria</taxon>
    </lineage>
</organism>
<accession>A0A955EDF6</accession>